<evidence type="ECO:0000313" key="3">
    <source>
        <dbReference type="Proteomes" id="UP000255367"/>
    </source>
</evidence>
<dbReference type="Proteomes" id="UP000255367">
    <property type="component" value="Unassembled WGS sequence"/>
</dbReference>
<proteinExistence type="predicted"/>
<dbReference type="InterPro" id="IPR023387">
    <property type="entry name" value="DUF1653-like_dom"/>
</dbReference>
<feature type="domain" description="DUF1653" evidence="1">
    <location>
        <begin position="8"/>
        <end position="72"/>
    </location>
</feature>
<keyword evidence="3" id="KW-1185">Reference proteome</keyword>
<dbReference type="OrthoDB" id="371169at2"/>
<dbReference type="RefSeq" id="WP_115310639.1">
    <property type="nucleotide sequence ID" value="NZ_UHIO01000001.1"/>
</dbReference>
<dbReference type="Gene3D" id="2.30.30.320">
    <property type="entry name" value="DUF1653-like domain"/>
    <property type="match status" value="1"/>
</dbReference>
<sequence length="80" mass="9411">MQEIVVGGLYRHFKGMYYYVKDIAVHSETGEPFVVYQQLYGERKTYIRPLGMFASPVDHEKYPEVTQKERFKLMSGRDNG</sequence>
<dbReference type="AlphaFoldDB" id="A0A380NLM3"/>
<dbReference type="InterPro" id="IPR037135">
    <property type="entry name" value="DUF1653-like_dom_sf"/>
</dbReference>
<evidence type="ECO:0000313" key="2">
    <source>
        <dbReference type="EMBL" id="SUP44116.1"/>
    </source>
</evidence>
<dbReference type="EMBL" id="UHIO01000001">
    <property type="protein sequence ID" value="SUP44116.1"/>
    <property type="molecule type" value="Genomic_DNA"/>
</dbReference>
<name>A0A380NLM3_9FIRM</name>
<organism evidence="2 3">
    <name type="scientific">Veillonella criceti</name>
    <dbReference type="NCBI Taxonomy" id="103891"/>
    <lineage>
        <taxon>Bacteria</taxon>
        <taxon>Bacillati</taxon>
        <taxon>Bacillota</taxon>
        <taxon>Negativicutes</taxon>
        <taxon>Veillonellales</taxon>
        <taxon>Veillonellaceae</taxon>
        <taxon>Veillonella</taxon>
    </lineage>
</organism>
<reference evidence="2 3" key="1">
    <citation type="submission" date="2018-06" db="EMBL/GenBank/DDBJ databases">
        <authorList>
            <consortium name="Pathogen Informatics"/>
            <person name="Doyle S."/>
        </authorList>
    </citation>
    <scope>NUCLEOTIDE SEQUENCE [LARGE SCALE GENOMIC DNA]</scope>
    <source>
        <strain evidence="2 3">NCTC12020</strain>
    </source>
</reference>
<accession>A0A380NLM3</accession>
<protein>
    <submittedName>
        <fullName evidence="2">Uncharacterized protein conserved in bacteria</fullName>
    </submittedName>
</protein>
<evidence type="ECO:0000259" key="1">
    <source>
        <dbReference type="Pfam" id="PF07866"/>
    </source>
</evidence>
<dbReference type="Pfam" id="PF07866">
    <property type="entry name" value="DUF1653"/>
    <property type="match status" value="1"/>
</dbReference>
<gene>
    <name evidence="2" type="ORF">NCTC12020_01514</name>
</gene>